<name>A0A5N1IVK5_9BACT</name>
<organism evidence="3 4">
    <name type="scientific">Adhaeribacter soli</name>
    <dbReference type="NCBI Taxonomy" id="2607655"/>
    <lineage>
        <taxon>Bacteria</taxon>
        <taxon>Pseudomonadati</taxon>
        <taxon>Bacteroidota</taxon>
        <taxon>Cytophagia</taxon>
        <taxon>Cytophagales</taxon>
        <taxon>Hymenobacteraceae</taxon>
        <taxon>Adhaeribacter</taxon>
    </lineage>
</organism>
<accession>A0A5N1IVK5</accession>
<evidence type="ECO:0000256" key="1">
    <source>
        <dbReference type="SAM" id="MobiDB-lite"/>
    </source>
</evidence>
<gene>
    <name evidence="3" type="ORF">F0P94_14335</name>
</gene>
<feature type="signal peptide" evidence="2">
    <location>
        <begin position="1"/>
        <end position="31"/>
    </location>
</feature>
<dbReference type="EMBL" id="VTWT01000007">
    <property type="protein sequence ID" value="KAA9331969.1"/>
    <property type="molecule type" value="Genomic_DNA"/>
</dbReference>
<reference evidence="3 4" key="1">
    <citation type="submission" date="2019-09" db="EMBL/GenBank/DDBJ databases">
        <title>Genome sequence of Adhaeribacter sp. M2.</title>
        <authorList>
            <person name="Srinivasan S."/>
        </authorList>
    </citation>
    <scope>NUCLEOTIDE SEQUENCE [LARGE SCALE GENOMIC DNA]</scope>
    <source>
        <strain evidence="3 4">M2</strain>
    </source>
</reference>
<dbReference type="AlphaFoldDB" id="A0A5N1IVK5"/>
<comment type="caution">
    <text evidence="3">The sequence shown here is derived from an EMBL/GenBank/DDBJ whole genome shotgun (WGS) entry which is preliminary data.</text>
</comment>
<proteinExistence type="predicted"/>
<evidence type="ECO:0000313" key="4">
    <source>
        <dbReference type="Proteomes" id="UP000326570"/>
    </source>
</evidence>
<protein>
    <submittedName>
        <fullName evidence="3">Uncharacterized protein</fullName>
    </submittedName>
</protein>
<evidence type="ECO:0000256" key="2">
    <source>
        <dbReference type="SAM" id="SignalP"/>
    </source>
</evidence>
<dbReference type="Proteomes" id="UP000326570">
    <property type="component" value="Unassembled WGS sequence"/>
</dbReference>
<feature type="region of interest" description="Disordered" evidence="1">
    <location>
        <begin position="89"/>
        <end position="108"/>
    </location>
</feature>
<feature type="chain" id="PRO_5024864716" evidence="2">
    <location>
        <begin position="32"/>
        <end position="108"/>
    </location>
</feature>
<dbReference type="RefSeq" id="WP_150904578.1">
    <property type="nucleotide sequence ID" value="NZ_VTWT01000007.1"/>
</dbReference>
<keyword evidence="4" id="KW-1185">Reference proteome</keyword>
<keyword evidence="2" id="KW-0732">Signal</keyword>
<sequence>MKTSDYSLSKFLQASVIAICLSAGISNAAFAQISFESERSRADSRKIRREAARYKADDVKDSHLNMKMYSYKRGAAGKKAKNEELETDEIYNGPNPVKNERRLFKKKN</sequence>
<evidence type="ECO:0000313" key="3">
    <source>
        <dbReference type="EMBL" id="KAA9331969.1"/>
    </source>
</evidence>